<dbReference type="Proteomes" id="UP001138997">
    <property type="component" value="Unassembled WGS sequence"/>
</dbReference>
<dbReference type="Pfam" id="PF04149">
    <property type="entry name" value="DUF397"/>
    <property type="match status" value="1"/>
</dbReference>
<evidence type="ECO:0000313" key="4">
    <source>
        <dbReference type="Proteomes" id="UP001138997"/>
    </source>
</evidence>
<dbReference type="InterPro" id="IPR007278">
    <property type="entry name" value="DUF397"/>
</dbReference>
<evidence type="ECO:0000256" key="1">
    <source>
        <dbReference type="SAM" id="MobiDB-lite"/>
    </source>
</evidence>
<gene>
    <name evidence="3" type="ORF">LR394_09055</name>
</gene>
<name>A0A9X1NDH9_9ACTN</name>
<dbReference type="RefSeq" id="WP_231440224.1">
    <property type="nucleotide sequence ID" value="NZ_JAJOMB010000004.1"/>
</dbReference>
<organism evidence="3 4">
    <name type="scientific">Kineosporia babensis</name>
    <dbReference type="NCBI Taxonomy" id="499548"/>
    <lineage>
        <taxon>Bacteria</taxon>
        <taxon>Bacillati</taxon>
        <taxon>Actinomycetota</taxon>
        <taxon>Actinomycetes</taxon>
        <taxon>Kineosporiales</taxon>
        <taxon>Kineosporiaceae</taxon>
        <taxon>Kineosporia</taxon>
    </lineage>
</organism>
<accession>A0A9X1NDH9</accession>
<comment type="caution">
    <text evidence="3">The sequence shown here is derived from an EMBL/GenBank/DDBJ whole genome shotgun (WGS) entry which is preliminary data.</text>
</comment>
<reference evidence="3" key="1">
    <citation type="submission" date="2021-11" db="EMBL/GenBank/DDBJ databases">
        <title>Streptomyces corallinus and Kineosporia corallina sp. nov., two new coral-derived marine actinobacteria.</title>
        <authorList>
            <person name="Buangrab K."/>
            <person name="Sutthacheep M."/>
            <person name="Yeemin T."/>
            <person name="Harunari E."/>
            <person name="Igarashi Y."/>
            <person name="Sripreechasak P."/>
            <person name="Kanchanasin P."/>
            <person name="Tanasupawat S."/>
            <person name="Phongsopitanun W."/>
        </authorList>
    </citation>
    <scope>NUCLEOTIDE SEQUENCE</scope>
    <source>
        <strain evidence="3">JCM 31032</strain>
    </source>
</reference>
<dbReference type="EMBL" id="JAJOMB010000004">
    <property type="protein sequence ID" value="MCD5311043.1"/>
    <property type="molecule type" value="Genomic_DNA"/>
</dbReference>
<feature type="region of interest" description="Disordered" evidence="1">
    <location>
        <begin position="1"/>
        <end position="33"/>
    </location>
</feature>
<sequence>MITPWAKSKRSGSEGQCVEQRQNGPVRQIRDSKHPDGAVLTISSHAYAELLGAAKSGSLDGLSK</sequence>
<proteinExistence type="predicted"/>
<keyword evidence="4" id="KW-1185">Reference proteome</keyword>
<evidence type="ECO:0000259" key="2">
    <source>
        <dbReference type="Pfam" id="PF04149"/>
    </source>
</evidence>
<evidence type="ECO:0000313" key="3">
    <source>
        <dbReference type="EMBL" id="MCD5311043.1"/>
    </source>
</evidence>
<protein>
    <submittedName>
        <fullName evidence="3">DUF397 domain-containing protein</fullName>
    </submittedName>
</protein>
<feature type="domain" description="DUF397" evidence="2">
    <location>
        <begin position="4"/>
        <end position="55"/>
    </location>
</feature>
<dbReference type="AlphaFoldDB" id="A0A9X1NDH9"/>